<keyword evidence="2" id="KW-0521">NADP</keyword>
<evidence type="ECO:0000256" key="2">
    <source>
        <dbReference type="ARBA" id="ARBA00022857"/>
    </source>
</evidence>
<evidence type="ECO:0000313" key="4">
    <source>
        <dbReference type="EMBL" id="SHF97085.1"/>
    </source>
</evidence>
<dbReference type="SUPFAM" id="SSF51735">
    <property type="entry name" value="NAD(P)-binding Rossmann-fold domains"/>
    <property type="match status" value="1"/>
</dbReference>
<organism evidence="4 5">
    <name type="scientific">Geodermatophilus nigrescens</name>
    <dbReference type="NCBI Taxonomy" id="1070870"/>
    <lineage>
        <taxon>Bacteria</taxon>
        <taxon>Bacillati</taxon>
        <taxon>Actinomycetota</taxon>
        <taxon>Actinomycetes</taxon>
        <taxon>Geodermatophilales</taxon>
        <taxon>Geodermatophilaceae</taxon>
        <taxon>Geodermatophilus</taxon>
    </lineage>
</organism>
<dbReference type="InterPro" id="IPR002347">
    <property type="entry name" value="SDR_fam"/>
</dbReference>
<evidence type="ECO:0000256" key="1">
    <source>
        <dbReference type="ARBA" id="ARBA00006484"/>
    </source>
</evidence>
<dbReference type="PRINTS" id="PR00081">
    <property type="entry name" value="GDHRDH"/>
</dbReference>
<dbReference type="Gene3D" id="3.40.50.720">
    <property type="entry name" value="NAD(P)-binding Rossmann-like Domain"/>
    <property type="match status" value="1"/>
</dbReference>
<dbReference type="Proteomes" id="UP000184471">
    <property type="component" value="Unassembled WGS sequence"/>
</dbReference>
<accession>A0A1M5FZY0</accession>
<name>A0A1M5FZY0_9ACTN</name>
<dbReference type="OrthoDB" id="9781117at2"/>
<comment type="similarity">
    <text evidence="1">Belongs to the short-chain dehydrogenases/reductases (SDR) family.</text>
</comment>
<dbReference type="PANTHER" id="PTHR43618:SF8">
    <property type="entry name" value="7ALPHA-HYDROXYSTEROID DEHYDROGENASE"/>
    <property type="match status" value="1"/>
</dbReference>
<dbReference type="EMBL" id="FQVX01000001">
    <property type="protein sequence ID" value="SHF97085.1"/>
    <property type="molecule type" value="Genomic_DNA"/>
</dbReference>
<reference evidence="4 5" key="1">
    <citation type="submission" date="2016-11" db="EMBL/GenBank/DDBJ databases">
        <authorList>
            <person name="Jaros S."/>
            <person name="Januszkiewicz K."/>
            <person name="Wedrychowicz H."/>
        </authorList>
    </citation>
    <scope>NUCLEOTIDE SEQUENCE [LARGE SCALE GENOMIC DNA]</scope>
    <source>
        <strain evidence="4 5">DSM 45408</strain>
    </source>
</reference>
<evidence type="ECO:0000313" key="5">
    <source>
        <dbReference type="Proteomes" id="UP000184471"/>
    </source>
</evidence>
<dbReference type="InterPro" id="IPR052178">
    <property type="entry name" value="Sec_Metab_Biosynth_SDR"/>
</dbReference>
<keyword evidence="3" id="KW-0560">Oxidoreductase</keyword>
<dbReference type="RefSeq" id="WP_073419337.1">
    <property type="nucleotide sequence ID" value="NZ_FQVX01000001.1"/>
</dbReference>
<dbReference type="AlphaFoldDB" id="A0A1M5FZY0"/>
<sequence length="245" mass="24985">MTQASPAGPAAGRDLTGRRVLVTGASRGVGRAVVGALVAAGADVLGTARDAGRLDALAAEVTGPGRFEPLVADLTDPAAPAVLAEAVARRWGGLDVLLSNAGVMLARDERFEDEPAGTLEDTLAVNLVAPHRLVLALLPCLRAGREPQVVHVSSGAGTRDGMGEPGIGSYRVSKYALNGLVLMQAAQLRGEVAVNALDPGWVRTDLGGQSAPGTVEESAAGALALLREPATVTGRIFKDGEEISF</sequence>
<dbReference type="GO" id="GO:0016491">
    <property type="term" value="F:oxidoreductase activity"/>
    <property type="evidence" value="ECO:0007669"/>
    <property type="project" value="UniProtKB-KW"/>
</dbReference>
<dbReference type="InterPro" id="IPR036291">
    <property type="entry name" value="NAD(P)-bd_dom_sf"/>
</dbReference>
<keyword evidence="5" id="KW-1185">Reference proteome</keyword>
<proteinExistence type="inferred from homology"/>
<gene>
    <name evidence="4" type="ORF">SAMN05444351_1486</name>
</gene>
<evidence type="ECO:0000256" key="3">
    <source>
        <dbReference type="ARBA" id="ARBA00023002"/>
    </source>
</evidence>
<dbReference type="Pfam" id="PF00106">
    <property type="entry name" value="adh_short"/>
    <property type="match status" value="1"/>
</dbReference>
<dbReference type="STRING" id="1070870.SAMN05444351_1486"/>
<dbReference type="PANTHER" id="PTHR43618">
    <property type="entry name" value="7-ALPHA-HYDROXYSTEROID DEHYDROGENASE"/>
    <property type="match status" value="1"/>
</dbReference>
<protein>
    <submittedName>
        <fullName evidence="4">Short-chain dehydrogenase</fullName>
    </submittedName>
</protein>